<dbReference type="EMBL" id="FR824201">
    <property type="protein sequence ID" value="CCA22477.1"/>
    <property type="molecule type" value="Genomic_DNA"/>
</dbReference>
<reference evidence="1" key="2">
    <citation type="submission" date="2011-02" db="EMBL/GenBank/DDBJ databases">
        <authorList>
            <person name="MacLean D."/>
        </authorList>
    </citation>
    <scope>NUCLEOTIDE SEQUENCE</scope>
</reference>
<dbReference type="HOGENOM" id="CLU_2214887_0_0_1"/>
<organism evidence="1">
    <name type="scientific">Albugo laibachii Nc14</name>
    <dbReference type="NCBI Taxonomy" id="890382"/>
    <lineage>
        <taxon>Eukaryota</taxon>
        <taxon>Sar</taxon>
        <taxon>Stramenopiles</taxon>
        <taxon>Oomycota</taxon>
        <taxon>Peronosporomycetes</taxon>
        <taxon>Albuginales</taxon>
        <taxon>Albuginaceae</taxon>
        <taxon>Albugo</taxon>
    </lineage>
</organism>
<evidence type="ECO:0000313" key="1">
    <source>
        <dbReference type="EMBL" id="CCA22477.1"/>
    </source>
</evidence>
<name>F0WME5_9STRA</name>
<proteinExistence type="predicted"/>
<reference evidence="1" key="1">
    <citation type="journal article" date="2011" name="PLoS Biol.">
        <title>Gene gain and loss during evolution of obligate parasitism in the white rust pathogen of Arabidopsis thaliana.</title>
        <authorList>
            <person name="Kemen E."/>
            <person name="Gardiner A."/>
            <person name="Schultz-Larsen T."/>
            <person name="Kemen A.C."/>
            <person name="Balmuth A.L."/>
            <person name="Robert-Seilaniantz A."/>
            <person name="Bailey K."/>
            <person name="Holub E."/>
            <person name="Studholme D.J."/>
            <person name="Maclean D."/>
            <person name="Jones J.D."/>
        </authorList>
    </citation>
    <scope>NUCLEOTIDE SEQUENCE</scope>
</reference>
<protein>
    <submittedName>
        <fullName evidence="1">AlNc14C156G7642 protein</fullName>
    </submittedName>
</protein>
<sequence>MQAARWMRFGLEALVALPGLPVTPLDMELLRHLLDCLHTRFMWYIQYSRNVPSQQTRSREPLPSSSVENMKHFKVSMKILKEHDTNTIHVHRIKCLRRGKLGANGGR</sequence>
<gene>
    <name evidence="1" type="primary">AlNc14C156G7642</name>
    <name evidence="1" type="ORF">ALNC14_086200</name>
</gene>
<dbReference type="AlphaFoldDB" id="F0WME5"/>
<accession>F0WME5</accession>